<dbReference type="RefSeq" id="XP_003678114.1">
    <property type="nucleotide sequence ID" value="XM_003678066.1"/>
</dbReference>
<evidence type="ECO:0000256" key="9">
    <source>
        <dbReference type="SAM" id="SignalP"/>
    </source>
</evidence>
<dbReference type="PROSITE" id="PS51914">
    <property type="entry name" value="MRH"/>
    <property type="match status" value="1"/>
</dbReference>
<dbReference type="FunFam" id="2.70.130.10:FF:000024">
    <property type="entry name" value="Putative vacuolar sorting receptor"/>
    <property type="match status" value="1"/>
</dbReference>
<dbReference type="Pfam" id="PF00878">
    <property type="entry name" value="CIMR"/>
    <property type="match status" value="1"/>
</dbReference>
<evidence type="ECO:0000256" key="4">
    <source>
        <dbReference type="ARBA" id="ARBA00022729"/>
    </source>
</evidence>
<dbReference type="GO" id="GO:0007034">
    <property type="term" value="P:vacuolar transport"/>
    <property type="evidence" value="ECO:0007669"/>
    <property type="project" value="EnsemblFungi"/>
</dbReference>
<dbReference type="GO" id="GO:0000139">
    <property type="term" value="C:Golgi membrane"/>
    <property type="evidence" value="ECO:0007669"/>
    <property type="project" value="UniProtKB-SubCell"/>
</dbReference>
<dbReference type="AlphaFoldDB" id="G0VJT8"/>
<evidence type="ECO:0000256" key="6">
    <source>
        <dbReference type="ARBA" id="ARBA00023136"/>
    </source>
</evidence>
<dbReference type="GeneID" id="96905459"/>
<keyword evidence="5" id="KW-1133">Transmembrane helix</keyword>
<evidence type="ECO:0000256" key="7">
    <source>
        <dbReference type="ARBA" id="ARBA00023157"/>
    </source>
</evidence>
<evidence type="ECO:0000259" key="10">
    <source>
        <dbReference type="PROSITE" id="PS51914"/>
    </source>
</evidence>
<gene>
    <name evidence="11" type="primary">NCAS0I01010</name>
    <name evidence="11" type="ordered locus">NCAS_0I01010</name>
</gene>
<reference key="2">
    <citation type="submission" date="2011-08" db="EMBL/GenBank/DDBJ databases">
        <title>Genome sequence of Naumovozyma castellii.</title>
        <authorList>
            <person name="Gordon J.L."/>
            <person name="Armisen D."/>
            <person name="Proux-Wera E."/>
            <person name="OhEigeartaigh S.S."/>
            <person name="Byrne K.P."/>
            <person name="Wolfe K.H."/>
        </authorList>
    </citation>
    <scope>NUCLEOTIDE SEQUENCE</scope>
    <source>
        <strain>Type strain:CBS 4309</strain>
    </source>
</reference>
<name>G0VJT8_NAUCA</name>
<feature type="compositionally biased region" description="Basic and acidic residues" evidence="8">
    <location>
        <begin position="63"/>
        <end position="74"/>
    </location>
</feature>
<organism evidence="11 12">
    <name type="scientific">Naumovozyma castellii</name>
    <name type="common">Yeast</name>
    <name type="synonym">Saccharomyces castellii</name>
    <dbReference type="NCBI Taxonomy" id="27288"/>
    <lineage>
        <taxon>Eukaryota</taxon>
        <taxon>Fungi</taxon>
        <taxon>Dikarya</taxon>
        <taxon>Ascomycota</taxon>
        <taxon>Saccharomycotina</taxon>
        <taxon>Saccharomycetes</taxon>
        <taxon>Saccharomycetales</taxon>
        <taxon>Saccharomycetaceae</taxon>
        <taxon>Naumovozyma</taxon>
    </lineage>
</organism>
<dbReference type="GO" id="GO:0005048">
    <property type="term" value="F:signal sequence binding"/>
    <property type="evidence" value="ECO:0007669"/>
    <property type="project" value="EnsemblFungi"/>
</dbReference>
<evidence type="ECO:0000256" key="8">
    <source>
        <dbReference type="SAM" id="MobiDB-lite"/>
    </source>
</evidence>
<dbReference type="Proteomes" id="UP000001640">
    <property type="component" value="Chromosome 9"/>
</dbReference>
<dbReference type="GO" id="GO:0005770">
    <property type="term" value="C:late endosome"/>
    <property type="evidence" value="ECO:0007669"/>
    <property type="project" value="EnsemblFungi"/>
</dbReference>
<feature type="region of interest" description="Disordered" evidence="8">
    <location>
        <begin position="54"/>
        <end position="83"/>
    </location>
</feature>
<dbReference type="GO" id="GO:0005537">
    <property type="term" value="F:D-mannose binding"/>
    <property type="evidence" value="ECO:0007669"/>
    <property type="project" value="InterPro"/>
</dbReference>
<keyword evidence="7" id="KW-1015">Disulfide bond</keyword>
<feature type="domain" description="MRH" evidence="10">
    <location>
        <begin position="37"/>
        <end position="208"/>
    </location>
</feature>
<dbReference type="PANTHER" id="PTHR15071:SF0">
    <property type="entry name" value="MANNOSE 6-PHOSPHATE RECEPTOR-LIKE PROTEIN 1"/>
    <property type="match status" value="1"/>
</dbReference>
<reference evidence="11 12" key="1">
    <citation type="journal article" date="2011" name="Proc. Natl. Acad. Sci. U.S.A.">
        <title>Evolutionary erosion of yeast sex chromosomes by mating-type switching accidents.</title>
        <authorList>
            <person name="Gordon J.L."/>
            <person name="Armisen D."/>
            <person name="Proux-Wera E."/>
            <person name="Oheigeartaigh S.S."/>
            <person name="Byrne K.P."/>
            <person name="Wolfe K.H."/>
        </authorList>
    </citation>
    <scope>NUCLEOTIDE SEQUENCE [LARGE SCALE GENOMIC DNA]</scope>
    <source>
        <strain evidence="12">ATCC 76901 / BCRC 22586 / CBS 4309 / NBRC 1992 / NRRL Y-12630</strain>
    </source>
</reference>
<keyword evidence="2" id="KW-0813">Transport</keyword>
<dbReference type="SUPFAM" id="SSF50911">
    <property type="entry name" value="Mannose 6-phosphate receptor domain"/>
    <property type="match status" value="1"/>
</dbReference>
<dbReference type="GO" id="GO:0010008">
    <property type="term" value="C:endosome membrane"/>
    <property type="evidence" value="ECO:0007669"/>
    <property type="project" value="UniProtKB-SubCell"/>
</dbReference>
<dbReference type="KEGG" id="ncs:NCAS_0I01010"/>
<protein>
    <recommendedName>
        <fullName evidence="10">MRH domain-containing protein</fullName>
    </recommendedName>
</protein>
<proteinExistence type="predicted"/>
<dbReference type="Gene3D" id="2.70.130.10">
    <property type="entry name" value="Mannose-6-phosphate receptor binding domain"/>
    <property type="match status" value="1"/>
</dbReference>
<keyword evidence="6" id="KW-0472">Membrane</keyword>
<evidence type="ECO:0000256" key="1">
    <source>
        <dbReference type="ARBA" id="ARBA00004614"/>
    </source>
</evidence>
<dbReference type="HOGENOM" id="CLU_053195_0_0_1"/>
<dbReference type="OrthoDB" id="4504960at2759"/>
<feature type="chain" id="PRO_5003411165" description="MRH domain-containing protein" evidence="9">
    <location>
        <begin position="23"/>
        <end position="362"/>
    </location>
</feature>
<dbReference type="InParanoid" id="G0VJT8"/>
<dbReference type="GO" id="GO:0038023">
    <property type="term" value="F:signaling receptor activity"/>
    <property type="evidence" value="ECO:0007669"/>
    <property type="project" value="InterPro"/>
</dbReference>
<dbReference type="FunCoup" id="G0VJT8">
    <property type="interactions" value="275"/>
</dbReference>
<keyword evidence="4 9" id="KW-0732">Signal</keyword>
<feature type="signal peptide" evidence="9">
    <location>
        <begin position="1"/>
        <end position="22"/>
    </location>
</feature>
<dbReference type="STRING" id="1064592.G0VJT8"/>
<feature type="region of interest" description="Disordered" evidence="8">
    <location>
        <begin position="342"/>
        <end position="362"/>
    </location>
</feature>
<evidence type="ECO:0000256" key="5">
    <source>
        <dbReference type="ARBA" id="ARBA00022989"/>
    </source>
</evidence>
<dbReference type="InterPro" id="IPR044865">
    <property type="entry name" value="MRH_dom"/>
</dbReference>
<dbReference type="InterPro" id="IPR009011">
    <property type="entry name" value="Man6P_isomerase_rcpt-bd_dom_sf"/>
</dbReference>
<evidence type="ECO:0000256" key="3">
    <source>
        <dbReference type="ARBA" id="ARBA00022692"/>
    </source>
</evidence>
<evidence type="ECO:0000313" key="11">
    <source>
        <dbReference type="EMBL" id="CCC71769.1"/>
    </source>
</evidence>
<dbReference type="PANTHER" id="PTHR15071">
    <property type="entry name" value="MANNOSE-6-PHOSPHATE RECEPTOR FAMILY MEMBER"/>
    <property type="match status" value="1"/>
</dbReference>
<keyword evidence="3" id="KW-0812">Transmembrane</keyword>
<evidence type="ECO:0000313" key="12">
    <source>
        <dbReference type="Proteomes" id="UP000001640"/>
    </source>
</evidence>
<dbReference type="InterPro" id="IPR000479">
    <property type="entry name" value="CIMR_rpt"/>
</dbReference>
<accession>G0VJT8</accession>
<comment type="subcellular location">
    <subcellularLocation>
        <location evidence="1">Golgi apparatus membrane</location>
        <topology evidence="1">Single-pass type I membrane protein</topology>
    </subcellularLocation>
</comment>
<sequence>MRHSGLNQFFIITFLLLRLCLCAIKTPDVAKPPTKDLFCAVMNPNTGAYIDLSELSSTPNRQESQDKNNRHNTDTETPPPAPRWLVRGWGYNTNFTLSICSSPVSKLEEDRLSNLTGGSYVDPNDHTKLVSIGNFGTKPTLLGGVGSKKLTMKYENGSKCPNGKDSKSTLLNFVCDRDLSSRAQISFIGSLHDCSYFFEVRSIYACPTSNKVNEVNVVGIFIGIFFVFLMVELGRRSLSRRTSSQGYARYQDISSADDDANADEMGLSTNIHPRWSRINGRSRWREAFSGISRLIQRIFGRNGRSQGANGNRPLRYPIRLRSTSDISSDTTFLRDMEAQNEILDSIDMPEGDDSSSMVTGGV</sequence>
<dbReference type="EMBL" id="HE576760">
    <property type="protein sequence ID" value="CCC71769.1"/>
    <property type="molecule type" value="Genomic_DNA"/>
</dbReference>
<evidence type="ECO:0000256" key="2">
    <source>
        <dbReference type="ARBA" id="ARBA00022448"/>
    </source>
</evidence>
<dbReference type="OMA" id="SHKSNDV"/>
<keyword evidence="12" id="KW-1185">Reference proteome</keyword>
<dbReference type="eggNOG" id="KOG4504">
    <property type="taxonomic scope" value="Eukaryota"/>
</dbReference>